<dbReference type="SMART" id="SM00220">
    <property type="entry name" value="S_TKc"/>
    <property type="match status" value="1"/>
</dbReference>
<dbReference type="GO" id="GO:0005524">
    <property type="term" value="F:ATP binding"/>
    <property type="evidence" value="ECO:0007669"/>
    <property type="project" value="InterPro"/>
</dbReference>
<feature type="region of interest" description="Disordered" evidence="1">
    <location>
        <begin position="417"/>
        <end position="436"/>
    </location>
</feature>
<dbReference type="InterPro" id="IPR002110">
    <property type="entry name" value="Ankyrin_rpt"/>
</dbReference>
<feature type="region of interest" description="Disordered" evidence="1">
    <location>
        <begin position="56"/>
        <end position="108"/>
    </location>
</feature>
<feature type="compositionally biased region" description="Polar residues" evidence="1">
    <location>
        <begin position="1606"/>
        <end position="1615"/>
    </location>
</feature>
<dbReference type="OrthoDB" id="1847170at2759"/>
<feature type="region of interest" description="Disordered" evidence="1">
    <location>
        <begin position="983"/>
        <end position="1022"/>
    </location>
</feature>
<feature type="compositionally biased region" description="Basic residues" evidence="1">
    <location>
        <begin position="93"/>
        <end position="108"/>
    </location>
</feature>
<dbReference type="SMART" id="SM00248">
    <property type="entry name" value="ANK"/>
    <property type="match status" value="6"/>
</dbReference>
<dbReference type="InterPro" id="IPR011009">
    <property type="entry name" value="Kinase-like_dom_sf"/>
</dbReference>
<evidence type="ECO:0000313" key="3">
    <source>
        <dbReference type="EMBL" id="CAB9502043.1"/>
    </source>
</evidence>
<feature type="compositionally biased region" description="Polar residues" evidence="1">
    <location>
        <begin position="1314"/>
        <end position="1333"/>
    </location>
</feature>
<feature type="region of interest" description="Disordered" evidence="1">
    <location>
        <begin position="445"/>
        <end position="468"/>
    </location>
</feature>
<accession>A0A9N8H4X0</accession>
<feature type="region of interest" description="Disordered" evidence="1">
    <location>
        <begin position="1602"/>
        <end position="1630"/>
    </location>
</feature>
<feature type="domain" description="Protein kinase" evidence="2">
    <location>
        <begin position="1806"/>
        <end position="2118"/>
    </location>
</feature>
<sequence length="2136" mass="236681">MSNATTTGIGLQPGVAISNEEHQQVVTEGQLKWAQFHYKRRAKQVRQQVEELLQTPASVEDVEGALSDDGNTTEESVWSEEEEAQKQQTANRKPSKRQKKVSKQSISRGRRALLRVSKRAFAKRQEEIQTYGYQNCCEDDIDDDEDLLDEDRDDLAAKFADETAWKKAKRNRRQSRRRRRAKNSTQQRLLQFEEAFRAMMMSLAALQPQQTEIATPTKVWSRPEDAPAFVSIDGRQYQDLKWGVSAETGKLLTTTTHFSSVPVDTQASWLVHIPARQQERGTGHHQLSINSNGEVLVPENVNGTFSERMIPVSMGSDKFQEIKDTLQNQASLSQQQMEEQMEIYNKHRNNPFKWQVTNPSGYEGHAEDDDDEYDDSLDPENLKTIAAQYLTEFMASADEEHLIAALGEKYKDDVETLVASSDGGGNGSTSDDDSKDIVRRYIQGLQASSNDEEPSNDDNRANATNKQRDQMMSSFAGIAARYLAEVSRPRKIEPTVNIYRHEQGILVQELASLMEHLIGMKAADDDTADALASSSEPNERIFQSILAKYLAATDFAAAPDCPVKEADVLQELNGKEGHEFSRLMTRYLAKVHSAMLKKRTNTGKSRRSSIANRYMEMLGKKSPLGNDSAGTDTQENIPTTSNDQHVFERICCKYFEELNDVADNQGENNFEEADVLEELRQEKHKAIPAIVASYLRALSQSIASGEGGIPHHTNDIMPKPIADRIQAIEEVFSQTLPIFDQLGPSHENQRSKQRLLEAFASRFIANIAQCNEDTLFVELGEMERQGFSRLATCYLDEILEASIGWRADQREKAIVTRYFADLELSQRFQTKATPIQSRLVEDFLCRYMEEVYSLSKDQAQAALRKSETTNFSTAVAKYLANAGDSVREQAARSNTIVEQGLVADILDDLEHTDEGGGNPVVAMPPQNLVTGMPRSRRSVGRAEGVAARYISAVVDDCDDDDIFAELRKQDSPKLDTVGEDVFSELRGDSPRSGMETPGINQQLSGTRTPQRDSDNASASNRDGAHCASLTNASSLQSTALHYISKLRIDCSKQDISAAMGNLENREEDRAIFANGVTSLLLGVSESTVRGGRSRASASRYLAAMRGLVDEHEEPDKALGSLDVDEAAEMLSESVNMGDQKTITWAIQKLGKTESKNFANLISAYLSGDLSRIDFDLIQKDVVESSTKPEAKKLESTEVKSDVGSDFFAYMRRHKIFPQEVPKREQDPPAPANSRVLEGERNRQNPGSDEVVAAEGNVLQNTVDRFSNRRDSYQQELAEEKKAADHLSRSSSSEKSGTMLSDREDENTPFVVEDGSSQFETPNRFQSPDRSQAPGSEFSPERLRDFHQSVIQKSALIGDGEAVHPIIDTDGTTSEASDSGAALSPKAMAGLMLSPTILNKRLTQAILAIKSKRWEQVSYLLNANPWLAEMPEIGTNQYLLHKIASFGGGNSADPPAPEQLCGDMVKMYSAVQKFDNAGNLPLHMASSSGNVRMIAVLGERFPSGASVRNEDGMLPIHLAIASRSKARNSMVSLVDVIKPLLAFFPGALAIADNAGNLPLHVAAQCLNGDEGVDVINLLLDEAEKQIRSPGGVRFRNKVTIDEEDNESVSTGATTSKHMLEEGDNEEDLPPSMVVNDDGDIPLWLAISRSAPEVVKALVIGPGGRQSAFRKDLKGNTSLHRLLNQNSVSMVTLKAILDAVPEVALETNNDRLLPIEMAAMNSLPSPVVLELLLADLPILLHDKACLTPKGGGRSWWFLTCDNDDRYLDVVEKLVSMCTYQQVNELAFVTDNASNETLISRTSPECGEFLTVSLLFVGRFEFLAFKPDQVWKDCKVYDALDYGSAESPNEEGRRVMLKCFTSEETYKKEISILRNLGLDFNYVEQISCFMVGARDSYDSGGCDQFCIAVEQPSLTLDRVVAGMLRNDACRENSELRRKYIAKILSVLRVVAKGLYNLHSAGIVHGNLVPEACGKFGDRWKLVGAFGFQRVGKAFDAKRFGESVPPEALEPHNIAVGGQVAFRTGLAVDRSIDIWGFGKLSYDVLVGQALIDFDQGKELHNDHTSLLRIQHWSTLDLVEVRQDLRRVGVPDPVVLLITRCLSQDPGNRPSTMNEILRSDVWDNLHRPAPAPVDPSHLHEC</sequence>
<evidence type="ECO:0000256" key="1">
    <source>
        <dbReference type="SAM" id="MobiDB-lite"/>
    </source>
</evidence>
<dbReference type="Gene3D" id="1.25.40.20">
    <property type="entry name" value="Ankyrin repeat-containing domain"/>
    <property type="match status" value="2"/>
</dbReference>
<dbReference type="GO" id="GO:0004672">
    <property type="term" value="F:protein kinase activity"/>
    <property type="evidence" value="ECO:0007669"/>
    <property type="project" value="InterPro"/>
</dbReference>
<dbReference type="Proteomes" id="UP001153069">
    <property type="component" value="Unassembled WGS sequence"/>
</dbReference>
<evidence type="ECO:0000313" key="4">
    <source>
        <dbReference type="Proteomes" id="UP001153069"/>
    </source>
</evidence>
<dbReference type="PANTHER" id="PTHR24121">
    <property type="entry name" value="NO MECHANORECEPTOR POTENTIAL C, ISOFORM D-RELATED"/>
    <property type="match status" value="1"/>
</dbReference>
<proteinExistence type="predicted"/>
<keyword evidence="4" id="KW-1185">Reference proteome</keyword>
<comment type="caution">
    <text evidence="3">The sequence shown here is derived from an EMBL/GenBank/DDBJ whole genome shotgun (WGS) entry which is preliminary data.</text>
</comment>
<dbReference type="PANTHER" id="PTHR24121:SF23">
    <property type="entry name" value="NO MECHANORECEPTOR POTENTIAL C, ISOFORM H"/>
    <property type="match status" value="1"/>
</dbReference>
<dbReference type="Gene3D" id="1.10.510.10">
    <property type="entry name" value="Transferase(Phosphotransferase) domain 1"/>
    <property type="match status" value="1"/>
</dbReference>
<feature type="compositionally biased region" description="Basic residues" evidence="1">
    <location>
        <begin position="167"/>
        <end position="182"/>
    </location>
</feature>
<dbReference type="SUPFAM" id="SSF48403">
    <property type="entry name" value="Ankyrin repeat"/>
    <property type="match status" value="1"/>
</dbReference>
<feature type="compositionally biased region" description="Polar residues" evidence="1">
    <location>
        <begin position="998"/>
        <end position="1008"/>
    </location>
</feature>
<dbReference type="InterPro" id="IPR000719">
    <property type="entry name" value="Prot_kinase_dom"/>
</dbReference>
<feature type="region of interest" description="Disordered" evidence="1">
    <location>
        <begin position="914"/>
        <end position="935"/>
    </location>
</feature>
<feature type="compositionally biased region" description="Polar residues" evidence="1">
    <location>
        <begin position="1288"/>
        <end position="1298"/>
    </location>
</feature>
<dbReference type="InterPro" id="IPR036770">
    <property type="entry name" value="Ankyrin_rpt-contain_sf"/>
</dbReference>
<dbReference type="PROSITE" id="PS50011">
    <property type="entry name" value="PROTEIN_KINASE_DOM"/>
    <property type="match status" value="1"/>
</dbReference>
<gene>
    <name evidence="3" type="ORF">SEMRO_125_G060360.1</name>
</gene>
<dbReference type="EMBL" id="CAICTM010000124">
    <property type="protein sequence ID" value="CAB9502043.1"/>
    <property type="molecule type" value="Genomic_DNA"/>
</dbReference>
<feature type="compositionally biased region" description="Basic and acidic residues" evidence="1">
    <location>
        <begin position="1265"/>
        <end position="1287"/>
    </location>
</feature>
<feature type="region of interest" description="Disordered" evidence="1">
    <location>
        <begin position="167"/>
        <end position="186"/>
    </location>
</feature>
<reference evidence="3" key="1">
    <citation type="submission" date="2020-06" db="EMBL/GenBank/DDBJ databases">
        <authorList>
            <consortium name="Plant Systems Biology data submission"/>
        </authorList>
    </citation>
    <scope>NUCLEOTIDE SEQUENCE</scope>
    <source>
        <strain evidence="3">D6</strain>
    </source>
</reference>
<protein>
    <recommendedName>
        <fullName evidence="2">Protein kinase domain-containing protein</fullName>
    </recommendedName>
</protein>
<feature type="region of interest" description="Disordered" evidence="1">
    <location>
        <begin position="357"/>
        <end position="378"/>
    </location>
</feature>
<dbReference type="SUPFAM" id="SSF56112">
    <property type="entry name" value="Protein kinase-like (PK-like)"/>
    <property type="match status" value="1"/>
</dbReference>
<evidence type="ECO:0000259" key="2">
    <source>
        <dbReference type="PROSITE" id="PS50011"/>
    </source>
</evidence>
<feature type="compositionally biased region" description="Acidic residues" evidence="1">
    <location>
        <begin position="366"/>
        <end position="378"/>
    </location>
</feature>
<name>A0A9N8H4X0_9STRA</name>
<organism evidence="3 4">
    <name type="scientific">Seminavis robusta</name>
    <dbReference type="NCBI Taxonomy" id="568900"/>
    <lineage>
        <taxon>Eukaryota</taxon>
        <taxon>Sar</taxon>
        <taxon>Stramenopiles</taxon>
        <taxon>Ochrophyta</taxon>
        <taxon>Bacillariophyta</taxon>
        <taxon>Bacillariophyceae</taxon>
        <taxon>Bacillariophycidae</taxon>
        <taxon>Naviculales</taxon>
        <taxon>Naviculaceae</taxon>
        <taxon>Seminavis</taxon>
    </lineage>
</organism>
<feature type="region of interest" description="Disordered" evidence="1">
    <location>
        <begin position="1217"/>
        <end position="1338"/>
    </location>
</feature>